<organism evidence="9 10">
    <name type="scientific">Dunaliella salina</name>
    <name type="common">Green alga</name>
    <name type="synonym">Protococcus salinus</name>
    <dbReference type="NCBI Taxonomy" id="3046"/>
    <lineage>
        <taxon>Eukaryota</taxon>
        <taxon>Viridiplantae</taxon>
        <taxon>Chlorophyta</taxon>
        <taxon>core chlorophytes</taxon>
        <taxon>Chlorophyceae</taxon>
        <taxon>CS clade</taxon>
        <taxon>Chlamydomonadales</taxon>
        <taxon>Dunaliellaceae</taxon>
        <taxon>Dunaliella</taxon>
    </lineage>
</organism>
<evidence type="ECO:0000256" key="1">
    <source>
        <dbReference type="ARBA" id="ARBA00004604"/>
    </source>
</evidence>
<comment type="function">
    <text evidence="6">Common component of the spliceosome and rRNA processing machinery.</text>
</comment>
<dbReference type="Gene3D" id="3.30.1330.30">
    <property type="match status" value="1"/>
</dbReference>
<name>A0ABQ7H205_DUNSA</name>
<keyword evidence="4 6" id="KW-0539">Nucleus</keyword>
<dbReference type="PANTHER" id="PTHR23105">
    <property type="entry name" value="RIBOSOMAL PROTEIN L7AE FAMILY MEMBER"/>
    <property type="match status" value="1"/>
</dbReference>
<keyword evidence="3 6" id="KW-0694">RNA-binding</keyword>
<reference evidence="9" key="1">
    <citation type="submission" date="2017-08" db="EMBL/GenBank/DDBJ databases">
        <authorList>
            <person name="Polle J.E."/>
            <person name="Barry K."/>
            <person name="Cushman J."/>
            <person name="Schmutz J."/>
            <person name="Tran D."/>
            <person name="Hathwaick L.T."/>
            <person name="Yim W.C."/>
            <person name="Jenkins J."/>
            <person name="Mckie-Krisberg Z.M."/>
            <person name="Prochnik S."/>
            <person name="Lindquist E."/>
            <person name="Dockter R.B."/>
            <person name="Adam C."/>
            <person name="Molina H."/>
            <person name="Bunkerborg J."/>
            <person name="Jin E."/>
            <person name="Buchheim M."/>
            <person name="Magnuson J."/>
        </authorList>
    </citation>
    <scope>NUCLEOTIDE SEQUENCE</scope>
    <source>
        <strain evidence="9">CCAP 19/18</strain>
    </source>
</reference>
<dbReference type="PRINTS" id="PR00883">
    <property type="entry name" value="NUCLEARHMG"/>
</dbReference>
<comment type="similarity">
    <text evidence="2 6">Belongs to the eukaryotic ribosomal protein eL8 family.</text>
</comment>
<keyword evidence="10" id="KW-1185">Reference proteome</keyword>
<dbReference type="PROSITE" id="PS01082">
    <property type="entry name" value="RIBOSOMAL_L7AE"/>
    <property type="match status" value="1"/>
</dbReference>
<evidence type="ECO:0000259" key="8">
    <source>
        <dbReference type="Pfam" id="PF01248"/>
    </source>
</evidence>
<dbReference type="InterPro" id="IPR018492">
    <property type="entry name" value="Ribosomal_eL8/Nhp2"/>
</dbReference>
<proteinExistence type="inferred from homology"/>
<dbReference type="PRINTS" id="PR00881">
    <property type="entry name" value="L7ARS6FAMILY"/>
</dbReference>
<dbReference type="EMBL" id="MU069501">
    <property type="protein sequence ID" value="KAF5840856.1"/>
    <property type="molecule type" value="Genomic_DNA"/>
</dbReference>
<accession>A0ABQ7H205</accession>
<evidence type="ECO:0000313" key="10">
    <source>
        <dbReference type="Proteomes" id="UP000815325"/>
    </source>
</evidence>
<dbReference type="InterPro" id="IPR002415">
    <property type="entry name" value="H/ACA_rnp_Nhp2-like"/>
</dbReference>
<evidence type="ECO:0000313" key="9">
    <source>
        <dbReference type="EMBL" id="KAF5840856.1"/>
    </source>
</evidence>
<evidence type="ECO:0000256" key="3">
    <source>
        <dbReference type="ARBA" id="ARBA00022884"/>
    </source>
</evidence>
<dbReference type="InterPro" id="IPR004037">
    <property type="entry name" value="Ribosomal_eL8-like_CS"/>
</dbReference>
<comment type="function">
    <text evidence="6">Required for ribosome biogenesis. Part of a complex which catalyzes pseudouridylation of rRNA. This involves the isomerization of uridine such that the ribose is subsequently attached to C5, instead of the normal N1. Pseudouridine ('psi') residues may serve to stabilize the conformation of rRNAs.</text>
</comment>
<comment type="subcellular location">
    <subcellularLocation>
        <location evidence="1 6">Nucleus</location>
        <location evidence="1 6">Nucleolus</location>
    </subcellularLocation>
</comment>
<evidence type="ECO:0000256" key="5">
    <source>
        <dbReference type="ARBA" id="ARBA00023274"/>
    </source>
</evidence>
<gene>
    <name evidence="9" type="ORF">DUNSADRAFT_15224</name>
</gene>
<dbReference type="Proteomes" id="UP000815325">
    <property type="component" value="Unassembled WGS sequence"/>
</dbReference>
<dbReference type="InterPro" id="IPR050257">
    <property type="entry name" value="eL8/uL1-like"/>
</dbReference>
<sequence>MGKDKKAAAQTEEETGDAGSYESKIKFCSKIANPLAEEKLCKKVLKLCKKASKRKQIRRGVKEVVKALRKKQKGICILAGDISPIDVLTHIPIVCEDHQIPYIYVPSKEELGAAALSKRPTSCMLLLPHPPKGGSADDPDAKEFAESYAEVEKKVKAAMPVF</sequence>
<keyword evidence="5 6" id="KW-0687">Ribonucleoprotein</keyword>
<dbReference type="Pfam" id="PF01248">
    <property type="entry name" value="Ribosomal_L7Ae"/>
    <property type="match status" value="1"/>
</dbReference>
<feature type="domain" description="Ribosomal protein eL8/eL30/eS12/Gadd45" evidence="8">
    <location>
        <begin position="43"/>
        <end position="125"/>
    </location>
</feature>
<evidence type="ECO:0000256" key="6">
    <source>
        <dbReference type="RuleBase" id="RU366039"/>
    </source>
</evidence>
<protein>
    <recommendedName>
        <fullName evidence="6">H/ACA ribonucleoprotein complex subunit 2</fullName>
    </recommendedName>
    <alternativeName>
        <fullName evidence="6">Nucleolar protein family A member 2</fullName>
    </alternativeName>
</protein>
<dbReference type="InterPro" id="IPR029064">
    <property type="entry name" value="Ribosomal_eL30-like_sf"/>
</dbReference>
<evidence type="ECO:0000256" key="2">
    <source>
        <dbReference type="ARBA" id="ARBA00007337"/>
    </source>
</evidence>
<evidence type="ECO:0000256" key="7">
    <source>
        <dbReference type="SAM" id="MobiDB-lite"/>
    </source>
</evidence>
<dbReference type="SUPFAM" id="SSF55315">
    <property type="entry name" value="L30e-like"/>
    <property type="match status" value="1"/>
</dbReference>
<comment type="caution">
    <text evidence="9">The sequence shown here is derived from an EMBL/GenBank/DDBJ whole genome shotgun (WGS) entry which is preliminary data.</text>
</comment>
<feature type="region of interest" description="Disordered" evidence="7">
    <location>
        <begin position="1"/>
        <end position="21"/>
    </location>
</feature>
<evidence type="ECO:0000256" key="4">
    <source>
        <dbReference type="ARBA" id="ARBA00023242"/>
    </source>
</evidence>
<dbReference type="InterPro" id="IPR004038">
    <property type="entry name" value="Ribosomal_eL8/eL30/eS12/Gad45"/>
</dbReference>